<gene>
    <name evidence="7" type="ORF">SAMN04488072_11313</name>
</gene>
<evidence type="ECO:0000313" key="7">
    <source>
        <dbReference type="EMBL" id="SFB28236.1"/>
    </source>
</evidence>
<keyword evidence="8" id="KW-1185">Reference proteome</keyword>
<feature type="domain" description="RNA polymerase sigma-70 region 2" evidence="5">
    <location>
        <begin position="16"/>
        <end position="77"/>
    </location>
</feature>
<organism evidence="7 8">
    <name type="scientific">Lentibacillus halodurans</name>
    <dbReference type="NCBI Taxonomy" id="237679"/>
    <lineage>
        <taxon>Bacteria</taxon>
        <taxon>Bacillati</taxon>
        <taxon>Bacillota</taxon>
        <taxon>Bacilli</taxon>
        <taxon>Bacillales</taxon>
        <taxon>Bacillaceae</taxon>
        <taxon>Lentibacillus</taxon>
    </lineage>
</organism>
<dbReference type="Pfam" id="PF04542">
    <property type="entry name" value="Sigma70_r2"/>
    <property type="match status" value="1"/>
</dbReference>
<evidence type="ECO:0000313" key="8">
    <source>
        <dbReference type="Proteomes" id="UP000198642"/>
    </source>
</evidence>
<evidence type="ECO:0000259" key="5">
    <source>
        <dbReference type="Pfam" id="PF04542"/>
    </source>
</evidence>
<dbReference type="GO" id="GO:0003677">
    <property type="term" value="F:DNA binding"/>
    <property type="evidence" value="ECO:0007669"/>
    <property type="project" value="InterPro"/>
</dbReference>
<accession>A0A1I0ZT07</accession>
<dbReference type="AlphaFoldDB" id="A0A1I0ZT07"/>
<dbReference type="InterPro" id="IPR014284">
    <property type="entry name" value="RNA_pol_sigma-70_dom"/>
</dbReference>
<dbReference type="SUPFAM" id="SSF88946">
    <property type="entry name" value="Sigma2 domain of RNA polymerase sigma factors"/>
    <property type="match status" value="1"/>
</dbReference>
<dbReference type="InterPro" id="IPR039425">
    <property type="entry name" value="RNA_pol_sigma-70-like"/>
</dbReference>
<dbReference type="InterPro" id="IPR013324">
    <property type="entry name" value="RNA_pol_sigma_r3/r4-like"/>
</dbReference>
<dbReference type="Gene3D" id="1.10.10.10">
    <property type="entry name" value="Winged helix-like DNA-binding domain superfamily/Winged helix DNA-binding domain"/>
    <property type="match status" value="1"/>
</dbReference>
<dbReference type="STRING" id="237679.SAMN04488072_11313"/>
<dbReference type="OrthoDB" id="9794508at2"/>
<dbReference type="InterPro" id="IPR036388">
    <property type="entry name" value="WH-like_DNA-bd_sf"/>
</dbReference>
<reference evidence="7 8" key="1">
    <citation type="submission" date="2016-10" db="EMBL/GenBank/DDBJ databases">
        <authorList>
            <person name="de Groot N.N."/>
        </authorList>
    </citation>
    <scope>NUCLEOTIDE SEQUENCE [LARGE SCALE GENOMIC DNA]</scope>
    <source>
        <strain evidence="7 8">CGMCC 1.3702</strain>
    </source>
</reference>
<evidence type="ECO:0000256" key="2">
    <source>
        <dbReference type="ARBA" id="ARBA00023015"/>
    </source>
</evidence>
<evidence type="ECO:0000256" key="4">
    <source>
        <dbReference type="ARBA" id="ARBA00023163"/>
    </source>
</evidence>
<dbReference type="InterPro" id="IPR013325">
    <property type="entry name" value="RNA_pol_sigma_r2"/>
</dbReference>
<dbReference type="InterPro" id="IPR007627">
    <property type="entry name" value="RNA_pol_sigma70_r2"/>
</dbReference>
<dbReference type="EMBL" id="FOJW01000013">
    <property type="protein sequence ID" value="SFB28236.1"/>
    <property type="molecule type" value="Genomic_DNA"/>
</dbReference>
<dbReference type="PANTHER" id="PTHR43133:SF60">
    <property type="entry name" value="RNA POLYMERASE SIGMA FACTOR SIGV"/>
    <property type="match status" value="1"/>
</dbReference>
<dbReference type="SUPFAM" id="SSF88659">
    <property type="entry name" value="Sigma3 and sigma4 domains of RNA polymerase sigma factors"/>
    <property type="match status" value="1"/>
</dbReference>
<dbReference type="Proteomes" id="UP000198642">
    <property type="component" value="Unassembled WGS sequence"/>
</dbReference>
<dbReference type="NCBIfam" id="TIGR02937">
    <property type="entry name" value="sigma70-ECF"/>
    <property type="match status" value="1"/>
</dbReference>
<keyword evidence="2" id="KW-0805">Transcription regulation</keyword>
<dbReference type="InterPro" id="IPR013249">
    <property type="entry name" value="RNA_pol_sigma70_r4_t2"/>
</dbReference>
<proteinExistence type="inferred from homology"/>
<keyword evidence="3" id="KW-0731">Sigma factor</keyword>
<sequence length="174" mass="20882">MEDHKKESILEEIMLEHGNDLVRLAFTYVKNEENAKDIVQNTFIKCYQHLEKFRYESTLKTWLYRITINGCKDYLRSWHHRKVQVKNFVQEAVKSLLPSVEDNMIREEEKQEISKYILSLPKIYREVIILYYYESLIIDEIAEVTELNASTVKTRLRRARQKLKLMMEEAGIYG</sequence>
<dbReference type="GO" id="GO:0006352">
    <property type="term" value="P:DNA-templated transcription initiation"/>
    <property type="evidence" value="ECO:0007669"/>
    <property type="project" value="InterPro"/>
</dbReference>
<keyword evidence="4" id="KW-0804">Transcription</keyword>
<dbReference type="GO" id="GO:0016987">
    <property type="term" value="F:sigma factor activity"/>
    <property type="evidence" value="ECO:0007669"/>
    <property type="project" value="UniProtKB-KW"/>
</dbReference>
<feature type="domain" description="RNA polymerase sigma factor 70 region 4 type 2" evidence="6">
    <location>
        <begin position="111"/>
        <end position="163"/>
    </location>
</feature>
<evidence type="ECO:0000259" key="6">
    <source>
        <dbReference type="Pfam" id="PF08281"/>
    </source>
</evidence>
<dbReference type="PANTHER" id="PTHR43133">
    <property type="entry name" value="RNA POLYMERASE ECF-TYPE SIGMA FACTO"/>
    <property type="match status" value="1"/>
</dbReference>
<name>A0A1I0ZT07_9BACI</name>
<protein>
    <submittedName>
        <fullName evidence="7">RNA polymerase sigma-70 factor, ECF subfamily</fullName>
    </submittedName>
</protein>
<dbReference type="Gene3D" id="1.10.1740.10">
    <property type="match status" value="1"/>
</dbReference>
<dbReference type="NCBIfam" id="NF006930">
    <property type="entry name" value="PRK09415.1"/>
    <property type="match status" value="1"/>
</dbReference>
<evidence type="ECO:0000256" key="1">
    <source>
        <dbReference type="ARBA" id="ARBA00010641"/>
    </source>
</evidence>
<dbReference type="Pfam" id="PF08281">
    <property type="entry name" value="Sigma70_r4_2"/>
    <property type="match status" value="1"/>
</dbReference>
<dbReference type="CDD" id="cd06171">
    <property type="entry name" value="Sigma70_r4"/>
    <property type="match status" value="1"/>
</dbReference>
<comment type="similarity">
    <text evidence="1">Belongs to the sigma-70 factor family. ECF subfamily.</text>
</comment>
<evidence type="ECO:0000256" key="3">
    <source>
        <dbReference type="ARBA" id="ARBA00023082"/>
    </source>
</evidence>
<dbReference type="RefSeq" id="WP_090239945.1">
    <property type="nucleotide sequence ID" value="NZ_FOJW01000013.1"/>
</dbReference>